<proteinExistence type="predicted"/>
<sequence>MSFTNLQGAFTAGELSPALQGRIDLSKYAQGCKNLTNMLVQPHGGAIKRTGFKLLDEIDGEAVLIPFVFNSNQAYCLVFGEKWLRIATKDGFIYKDDTIYQIASPYTLKQAKQLSYAQSADVLFIAMQEVKPQKLKRLAHDNWIFEDISFLPDINPPKLNVLADMKLQYAKSFPLYTRRLGDVNGIIGGGAGDYDLLDHENLYIKGSGTRTDGFVLAYPKNTIYETSSGHYRAVAVDLYEADTAKNNIKFVNEAKKSDGSIQPAQVNTPYAYYITAVNEKNKESAASLAINTTAPASNNWSAGDYVEIYWDVVPGAVEYRIYKSTFGGSAGFIGTASKTLFRDYNIQPVSSDSYPRWLDPFPENDYPATVCFFEQRLVFASSIKRPQTIWMSKSGDYDNFSSSIPLKADDSIELTIASNEVSNVCWLIPLRSLILGAAGMEWELSSSEGAFTAKTAKATPQSYRGSAAHLRAIVIGDTVLHITRSGRQVRDLKYDFAADSYGGSDRTILASHLFENQRIISWTYQPSPHSIVWCVRNDGVLLGLTFQAEHEIFAWHKHTTQGLFKTVCSVPQGQDDCLFVTTRRNNKHFLEVLAENDSELVNLNYLDCSLQYKGKATRKVIGLEHLEGLQVSALADGSSVANRKVINGSIELEHEASNIIVGLPYNADLETMPVEMIRRDGASLGRKKYINAVNVLFKDTVTAKIGCNFDKLEEVKWRTTEAYDTALKPYSGQHRVIVPEYAKNQITVCVRSSEPLPMTILALMPEMDVN</sequence>
<organism evidence="1 2">
    <name type="scientific">Desulfovibrio litoralis DSM 11393</name>
    <dbReference type="NCBI Taxonomy" id="1121455"/>
    <lineage>
        <taxon>Bacteria</taxon>
        <taxon>Pseudomonadati</taxon>
        <taxon>Thermodesulfobacteriota</taxon>
        <taxon>Desulfovibrionia</taxon>
        <taxon>Desulfovibrionales</taxon>
        <taxon>Desulfovibrionaceae</taxon>
        <taxon>Desulfovibrio</taxon>
    </lineage>
</organism>
<evidence type="ECO:0000313" key="2">
    <source>
        <dbReference type="Proteomes" id="UP000186469"/>
    </source>
</evidence>
<protein>
    <submittedName>
        <fullName evidence="1">Uncharacterized protein</fullName>
    </submittedName>
</protein>
<dbReference type="RefSeq" id="WP_072697394.1">
    <property type="nucleotide sequence ID" value="NZ_FRDI01000008.1"/>
</dbReference>
<accession>A0A1M7T800</accession>
<dbReference type="STRING" id="1121455.SAMN02745728_01702"/>
<name>A0A1M7T800_9BACT</name>
<dbReference type="EMBL" id="FRDI01000008">
    <property type="protein sequence ID" value="SHN66861.1"/>
    <property type="molecule type" value="Genomic_DNA"/>
</dbReference>
<keyword evidence="2" id="KW-1185">Reference proteome</keyword>
<reference evidence="1 2" key="1">
    <citation type="submission" date="2016-12" db="EMBL/GenBank/DDBJ databases">
        <authorList>
            <person name="Song W.-J."/>
            <person name="Kurnit D.M."/>
        </authorList>
    </citation>
    <scope>NUCLEOTIDE SEQUENCE [LARGE SCALE GENOMIC DNA]</scope>
    <source>
        <strain evidence="1 2">DSM 11393</strain>
    </source>
</reference>
<gene>
    <name evidence="1" type="ORF">SAMN02745728_01702</name>
</gene>
<dbReference type="OrthoDB" id="5438497at2"/>
<evidence type="ECO:0000313" key="1">
    <source>
        <dbReference type="EMBL" id="SHN66861.1"/>
    </source>
</evidence>
<dbReference type="AlphaFoldDB" id="A0A1M7T800"/>
<dbReference type="Proteomes" id="UP000186469">
    <property type="component" value="Unassembled WGS sequence"/>
</dbReference>